<protein>
    <submittedName>
        <fullName evidence="2">Uncharacterized protein</fullName>
    </submittedName>
</protein>
<dbReference type="Gene3D" id="3.40.50.1910">
    <property type="match status" value="2"/>
</dbReference>
<name>A0A814T3K9_ADIRI</name>
<dbReference type="InterPro" id="IPR043155">
    <property type="entry name" value="VPS33_dom3b"/>
</dbReference>
<reference evidence="2" key="1">
    <citation type="submission" date="2021-02" db="EMBL/GenBank/DDBJ databases">
        <authorList>
            <person name="Nowell W R."/>
        </authorList>
    </citation>
    <scope>NUCLEOTIDE SEQUENCE</scope>
</reference>
<evidence type="ECO:0000313" key="2">
    <source>
        <dbReference type="EMBL" id="CAF1156551.1"/>
    </source>
</evidence>
<comment type="caution">
    <text evidence="2">The sequence shown here is derived from an EMBL/GenBank/DDBJ whole genome shotgun (WGS) entry which is preliminary data.</text>
</comment>
<dbReference type="Pfam" id="PF00995">
    <property type="entry name" value="Sec1"/>
    <property type="match status" value="1"/>
</dbReference>
<dbReference type="InterPro" id="IPR027482">
    <property type="entry name" value="Sec1-like_dom2"/>
</dbReference>
<dbReference type="GO" id="GO:0016192">
    <property type="term" value="P:vesicle-mediated transport"/>
    <property type="evidence" value="ECO:0007669"/>
    <property type="project" value="InterPro"/>
</dbReference>
<dbReference type="SUPFAM" id="SSF56815">
    <property type="entry name" value="Sec1/munc18-like (SM) proteins"/>
    <property type="match status" value="1"/>
</dbReference>
<gene>
    <name evidence="2" type="ORF">XAT740_LOCUS21245</name>
</gene>
<accession>A0A814T3K9</accession>
<dbReference type="Gene3D" id="1.25.40.850">
    <property type="match status" value="1"/>
</dbReference>
<evidence type="ECO:0000256" key="1">
    <source>
        <dbReference type="ARBA" id="ARBA00009884"/>
    </source>
</evidence>
<dbReference type="EMBL" id="CAJNOR010001518">
    <property type="protein sequence ID" value="CAF1156551.1"/>
    <property type="molecule type" value="Genomic_DNA"/>
</dbReference>
<sequence length="672" mass="76551">MSGRTTTTAAAGTAAKQDFTFLKTGRINLTILREYIIQEIKRCTNLFHTEKSHLPKQFTKDKCVIIDDSIKNLLAHVQAIGDLGASDIRIFKERQHDTSDYKVTLFLVRPKVVYMEVIANMIKDELNKLNAQRSKGASPKQYGIIFVPRRSRVCEEKLKEQGVRGDIIIDELNLDFIPIDTDVLSMESNDCFRDIYLNNETTSLFNLAHGLITFQKLYGIIPNVFVKGDKAKQCYDTMMRMQREVPDNEKKVPTQIENMILIDRTTDLITPMMIPATYEALLDEVFNIQFNRIEVPTSTFSEHFREAQKIDATTQDKVAVRLLTSDQLYSDTRYLHMITVGRVLQDGARAQKQLRKDFDDKFSGSASTIQGKKLADLREFVTRISNQNAKTQTLSTHLELACAVKQELTAIYDMYLAKQLSMLFAPALQDAMRHLDERIAWKDDVFCILRYLSIATHALGPQLKRKDYDAIKKDLIQTFGLQYLVLIHAMEQIGLLNLIDPTKSSSALRTNETPLERLKREFNLLQGDETVNVTDPQDVSYIFYQYAPITIRLIEKIVFQTSTNIQETMNNLPGTTFIDTQQVPMELKRHRHDSTASLNSLNKTTKPANQLQQQSIESKATLVVFVGGVTYGEIAALRFLADKNHDFVIATTHFVNGKSLMKSLLDVPILPL</sequence>
<organism evidence="2 3">
    <name type="scientific">Adineta ricciae</name>
    <name type="common">Rotifer</name>
    <dbReference type="NCBI Taxonomy" id="249248"/>
    <lineage>
        <taxon>Eukaryota</taxon>
        <taxon>Metazoa</taxon>
        <taxon>Spiralia</taxon>
        <taxon>Gnathifera</taxon>
        <taxon>Rotifera</taxon>
        <taxon>Eurotatoria</taxon>
        <taxon>Bdelloidea</taxon>
        <taxon>Adinetida</taxon>
        <taxon>Adinetidae</taxon>
        <taxon>Adineta</taxon>
    </lineage>
</organism>
<dbReference type="InterPro" id="IPR036045">
    <property type="entry name" value="Sec1-like_sf"/>
</dbReference>
<evidence type="ECO:0000313" key="3">
    <source>
        <dbReference type="Proteomes" id="UP000663828"/>
    </source>
</evidence>
<dbReference type="InterPro" id="IPR001619">
    <property type="entry name" value="Sec1-like"/>
</dbReference>
<dbReference type="AlphaFoldDB" id="A0A814T3K9"/>
<keyword evidence="3" id="KW-1185">Reference proteome</keyword>
<dbReference type="Gene3D" id="3.40.50.2060">
    <property type="match status" value="1"/>
</dbReference>
<dbReference type="PANTHER" id="PTHR11679">
    <property type="entry name" value="VESICLE PROTEIN SORTING-ASSOCIATED"/>
    <property type="match status" value="1"/>
</dbReference>
<dbReference type="InterPro" id="IPR043154">
    <property type="entry name" value="Sec-1-like_dom1"/>
</dbReference>
<proteinExistence type="inferred from homology"/>
<comment type="similarity">
    <text evidence="1">Belongs to the STXBP/unc-18/SEC1 family.</text>
</comment>
<dbReference type="Proteomes" id="UP000663828">
    <property type="component" value="Unassembled WGS sequence"/>
</dbReference>